<evidence type="ECO:0000313" key="2">
    <source>
        <dbReference type="Proteomes" id="UP000255509"/>
    </source>
</evidence>
<dbReference type="EMBL" id="UGXS01000004">
    <property type="protein sequence ID" value="SUH12746.1"/>
    <property type="molecule type" value="Genomic_DNA"/>
</dbReference>
<dbReference type="Proteomes" id="UP000255509">
    <property type="component" value="Unassembled WGS sequence"/>
</dbReference>
<organism evidence="1 2">
    <name type="scientific">Salmonella enterica I</name>
    <dbReference type="NCBI Taxonomy" id="59201"/>
    <lineage>
        <taxon>Bacteria</taxon>
        <taxon>Pseudomonadati</taxon>
        <taxon>Pseudomonadota</taxon>
        <taxon>Gammaproteobacteria</taxon>
        <taxon>Enterobacterales</taxon>
        <taxon>Enterobacteriaceae</taxon>
        <taxon>Salmonella</taxon>
    </lineage>
</organism>
<dbReference type="SUPFAM" id="SSF51658">
    <property type="entry name" value="Xylose isomerase-like"/>
    <property type="match status" value="1"/>
</dbReference>
<dbReference type="EC" id="5.3.1.5" evidence="1"/>
<dbReference type="GO" id="GO:0009045">
    <property type="term" value="F:xylose isomerase activity"/>
    <property type="evidence" value="ECO:0007669"/>
    <property type="project" value="UniProtKB-EC"/>
</dbReference>
<evidence type="ECO:0000313" key="1">
    <source>
        <dbReference type="EMBL" id="SUH12746.1"/>
    </source>
</evidence>
<name>A0A379W296_SALET</name>
<reference evidence="1 2" key="1">
    <citation type="submission" date="2018-06" db="EMBL/GenBank/DDBJ databases">
        <authorList>
            <consortium name="Pathogen Informatics"/>
            <person name="Doyle S."/>
        </authorList>
    </citation>
    <scope>NUCLEOTIDE SEQUENCE [LARGE SCALE GENOMIC DNA]</scope>
    <source>
        <strain evidence="1 2">NCTC8258</strain>
    </source>
</reference>
<proteinExistence type="predicted"/>
<dbReference type="Gene3D" id="3.20.20.150">
    <property type="entry name" value="Divalent-metal-dependent TIM barrel enzymes"/>
    <property type="match status" value="1"/>
</dbReference>
<protein>
    <submittedName>
        <fullName evidence="1">Xylose isomerase</fullName>
        <ecNumber evidence="1">5.3.1.5</ecNumber>
    </submittedName>
</protein>
<dbReference type="InterPro" id="IPR036237">
    <property type="entry name" value="Xyl_isomerase-like_sf"/>
</dbReference>
<dbReference type="AlphaFoldDB" id="A0A379W296"/>
<gene>
    <name evidence="1" type="primary">xylA_1</name>
    <name evidence="1" type="ORF">NCTC8258_00356</name>
</gene>
<keyword evidence="1" id="KW-0413">Isomerase</keyword>
<accession>A0A379W296</accession>
<sequence>MQAYFDQLDRVRYEGPQSTNPLAFRHYNPDELVLGKRMEDHLRFAPVTGIPSAGTARICLV</sequence>